<protein>
    <submittedName>
        <fullName evidence="1">Uncharacterized protein</fullName>
    </submittedName>
</protein>
<gene>
    <name evidence="1" type="ORF">C9374_003558</name>
</gene>
<accession>A0AA88H040</accession>
<proteinExistence type="predicted"/>
<reference evidence="1 2" key="1">
    <citation type="journal article" date="2018" name="BMC Genomics">
        <title>The genome of Naegleria lovaniensis, the basis for a comparative approach to unravel pathogenicity factors of the human pathogenic amoeba N. fowleri.</title>
        <authorList>
            <person name="Liechti N."/>
            <person name="Schurch N."/>
            <person name="Bruggmann R."/>
            <person name="Wittwer M."/>
        </authorList>
    </citation>
    <scope>NUCLEOTIDE SEQUENCE [LARGE SCALE GENOMIC DNA]</scope>
    <source>
        <strain evidence="1 2">ATCC 30569</strain>
    </source>
</reference>
<keyword evidence="2" id="KW-1185">Reference proteome</keyword>
<evidence type="ECO:0000313" key="1">
    <source>
        <dbReference type="EMBL" id="KAG2393794.1"/>
    </source>
</evidence>
<dbReference type="EMBL" id="PYSW02000001">
    <property type="protein sequence ID" value="KAG2393794.1"/>
    <property type="molecule type" value="Genomic_DNA"/>
</dbReference>
<comment type="caution">
    <text evidence="1">The sequence shown here is derived from an EMBL/GenBank/DDBJ whole genome shotgun (WGS) entry which is preliminary data.</text>
</comment>
<organism evidence="1 2">
    <name type="scientific">Naegleria lovaniensis</name>
    <name type="common">Amoeba</name>
    <dbReference type="NCBI Taxonomy" id="51637"/>
    <lineage>
        <taxon>Eukaryota</taxon>
        <taxon>Discoba</taxon>
        <taxon>Heterolobosea</taxon>
        <taxon>Tetramitia</taxon>
        <taxon>Eutetramitia</taxon>
        <taxon>Vahlkampfiidae</taxon>
        <taxon>Naegleria</taxon>
    </lineage>
</organism>
<dbReference type="GeneID" id="68096013"/>
<dbReference type="Proteomes" id="UP000816034">
    <property type="component" value="Unassembled WGS sequence"/>
</dbReference>
<evidence type="ECO:0000313" key="2">
    <source>
        <dbReference type="Proteomes" id="UP000816034"/>
    </source>
</evidence>
<dbReference type="AlphaFoldDB" id="A0AA88H040"/>
<name>A0AA88H040_NAELO</name>
<sequence>MESLESIPEWVKETAVNLTGGIRVKSNSVIGSRDNSVSDDNQKPPLELMVLNTFSLTSDSAQTPKSWKRPSLYTRVCHSQTFQHALNKAKELSLPFIYCSASTEDFESVKFVNLVSHVLLCKMYDIILEK</sequence>
<dbReference type="RefSeq" id="XP_044555688.1">
    <property type="nucleotide sequence ID" value="XM_044693099.1"/>
</dbReference>